<proteinExistence type="predicted"/>
<protein>
    <submittedName>
        <fullName evidence="2">Uncharacterized protein</fullName>
    </submittedName>
</protein>
<evidence type="ECO:0000313" key="2">
    <source>
        <dbReference type="EMBL" id="KAA8576528.1"/>
    </source>
</evidence>
<keyword evidence="1" id="KW-1133">Transmembrane helix</keyword>
<evidence type="ECO:0000313" key="3">
    <source>
        <dbReference type="Proteomes" id="UP000322873"/>
    </source>
</evidence>
<sequence length="70" mass="8497">MFGCFDVLMFDDEDLMIINGFLLLMLSYIKLYAVYVCMYVCMYIYIYQGSIIFQFTIHYIYIYICMCVRV</sequence>
<evidence type="ECO:0000256" key="1">
    <source>
        <dbReference type="SAM" id="Phobius"/>
    </source>
</evidence>
<feature type="transmembrane region" description="Helical" evidence="1">
    <location>
        <begin position="21"/>
        <end position="45"/>
    </location>
</feature>
<accession>A0A5M9K404</accession>
<reference evidence="2 3" key="1">
    <citation type="submission" date="2019-06" db="EMBL/GenBank/DDBJ databases">
        <title>Genome Sequence of the Brown Rot Fungal Pathogen Monilinia fructicola.</title>
        <authorList>
            <person name="De Miccolis Angelini R.M."/>
            <person name="Landi L."/>
            <person name="Abate D."/>
            <person name="Pollastro S."/>
            <person name="Romanazzi G."/>
            <person name="Faretra F."/>
        </authorList>
    </citation>
    <scope>NUCLEOTIDE SEQUENCE [LARGE SCALE GENOMIC DNA]</scope>
    <source>
        <strain evidence="2 3">Mfrc123</strain>
    </source>
</reference>
<dbReference type="EMBL" id="VICG01000001">
    <property type="protein sequence ID" value="KAA8576528.1"/>
    <property type="molecule type" value="Genomic_DNA"/>
</dbReference>
<gene>
    <name evidence="2" type="ORF">EYC84_006637</name>
</gene>
<keyword evidence="1" id="KW-0812">Transmembrane</keyword>
<keyword evidence="1" id="KW-0472">Membrane</keyword>
<dbReference type="AlphaFoldDB" id="A0A5M9K404"/>
<name>A0A5M9K404_MONFR</name>
<dbReference type="Proteomes" id="UP000322873">
    <property type="component" value="Unassembled WGS sequence"/>
</dbReference>
<keyword evidence="3" id="KW-1185">Reference proteome</keyword>
<comment type="caution">
    <text evidence="2">The sequence shown here is derived from an EMBL/GenBank/DDBJ whole genome shotgun (WGS) entry which is preliminary data.</text>
</comment>
<organism evidence="2 3">
    <name type="scientific">Monilinia fructicola</name>
    <name type="common">Brown rot fungus</name>
    <name type="synonym">Ciboria fructicola</name>
    <dbReference type="NCBI Taxonomy" id="38448"/>
    <lineage>
        <taxon>Eukaryota</taxon>
        <taxon>Fungi</taxon>
        <taxon>Dikarya</taxon>
        <taxon>Ascomycota</taxon>
        <taxon>Pezizomycotina</taxon>
        <taxon>Leotiomycetes</taxon>
        <taxon>Helotiales</taxon>
        <taxon>Sclerotiniaceae</taxon>
        <taxon>Monilinia</taxon>
    </lineage>
</organism>
<feature type="transmembrane region" description="Helical" evidence="1">
    <location>
        <begin position="51"/>
        <end position="68"/>
    </location>
</feature>